<organism evidence="6">
    <name type="scientific">Prasinoderma coloniale</name>
    <dbReference type="NCBI Taxonomy" id="156133"/>
    <lineage>
        <taxon>Eukaryota</taxon>
        <taxon>Viridiplantae</taxon>
        <taxon>Prasinodermophyta</taxon>
        <taxon>Prasinodermophyceae</taxon>
        <taxon>Prasinodermales</taxon>
        <taxon>Prasinodermaceae</taxon>
        <taxon>Prasinoderma</taxon>
    </lineage>
</organism>
<keyword evidence="2" id="KW-0813">Transport</keyword>
<keyword evidence="3" id="KW-0653">Protein transport</keyword>
<feature type="domain" description="GMP phosphodiesterase delta subunit" evidence="5">
    <location>
        <begin position="34"/>
        <end position="190"/>
    </location>
</feature>
<dbReference type="FunFam" id="2.70.50.40:FF:000003">
    <property type="entry name" value="UNC119 homologue, putative"/>
    <property type="match status" value="1"/>
</dbReference>
<evidence type="ECO:0000256" key="1">
    <source>
        <dbReference type="ARBA" id="ARBA00008102"/>
    </source>
</evidence>
<keyword evidence="4" id="KW-0446">Lipid-binding</keyword>
<reference evidence="6" key="1">
    <citation type="submission" date="2021-01" db="EMBL/GenBank/DDBJ databases">
        <authorList>
            <person name="Corre E."/>
            <person name="Pelletier E."/>
            <person name="Niang G."/>
            <person name="Scheremetjew M."/>
            <person name="Finn R."/>
            <person name="Kale V."/>
            <person name="Holt S."/>
            <person name="Cochrane G."/>
            <person name="Meng A."/>
            <person name="Brown T."/>
            <person name="Cohen L."/>
        </authorList>
    </citation>
    <scope>NUCLEOTIDE SEQUENCE</scope>
    <source>
        <strain evidence="6">CCMP1413</strain>
    </source>
</reference>
<dbReference type="InterPro" id="IPR014756">
    <property type="entry name" value="Ig_E-set"/>
</dbReference>
<gene>
    <name evidence="6" type="ORF">PCOL08062_LOCUS10167</name>
</gene>
<dbReference type="InterPro" id="IPR008015">
    <property type="entry name" value="PDED_dom"/>
</dbReference>
<dbReference type="EMBL" id="HBDZ01013259">
    <property type="protein sequence ID" value="CAD8247458.1"/>
    <property type="molecule type" value="Transcribed_RNA"/>
</dbReference>
<dbReference type="PANTHER" id="PTHR12951">
    <property type="entry name" value="RETINAL PROTEIN 4"/>
    <property type="match status" value="1"/>
</dbReference>
<dbReference type="GO" id="GO:0005929">
    <property type="term" value="C:cilium"/>
    <property type="evidence" value="ECO:0007669"/>
    <property type="project" value="TreeGrafter"/>
</dbReference>
<accession>A0A7R9TWT8</accession>
<name>A0A7R9TWT8_9VIRI</name>
<dbReference type="Gene3D" id="2.70.50.40">
    <property type="entry name" value="GMP phosphodiesterase, delta subunit"/>
    <property type="match status" value="1"/>
</dbReference>
<protein>
    <recommendedName>
        <fullName evidence="5">GMP phosphodiesterase delta subunit domain-containing protein</fullName>
    </recommendedName>
</protein>
<sequence>MGGKYAAWEAGEITPEAVLAHKAPTEGFLCPLAANKYGIDFREFEIKDYDKALSLFHVTRPADAPAIDVTQVPEHMEDQVRSIQYTFPKAFFDMETIKTSLVFSVGSEPVPSLRMIERHYFKGELQRSYDFTFGFCIPGSTNSWEAVYPVPQMSAAQKEDMLNCPHETASDSFYFVGDTLIMHNKASYAYSG</sequence>
<evidence type="ECO:0000256" key="4">
    <source>
        <dbReference type="ARBA" id="ARBA00023121"/>
    </source>
</evidence>
<evidence type="ECO:0000313" key="6">
    <source>
        <dbReference type="EMBL" id="CAD8247458.1"/>
    </source>
</evidence>
<dbReference type="SUPFAM" id="SSF81296">
    <property type="entry name" value="E set domains"/>
    <property type="match status" value="1"/>
</dbReference>
<dbReference type="Pfam" id="PF05351">
    <property type="entry name" value="GMP_PDE_delta"/>
    <property type="match status" value="1"/>
</dbReference>
<comment type="similarity">
    <text evidence="1">Belongs to the PDE6D/unc-119 family.</text>
</comment>
<proteinExistence type="inferred from homology"/>
<evidence type="ECO:0000256" key="3">
    <source>
        <dbReference type="ARBA" id="ARBA00022927"/>
    </source>
</evidence>
<dbReference type="InterPro" id="IPR037036">
    <property type="entry name" value="PDED_dom_sf"/>
</dbReference>
<dbReference type="GO" id="GO:0042953">
    <property type="term" value="P:lipoprotein transport"/>
    <property type="evidence" value="ECO:0007669"/>
    <property type="project" value="TreeGrafter"/>
</dbReference>
<evidence type="ECO:0000259" key="5">
    <source>
        <dbReference type="Pfam" id="PF05351"/>
    </source>
</evidence>
<dbReference type="AlphaFoldDB" id="A0A7R9TWT8"/>
<evidence type="ECO:0000256" key="2">
    <source>
        <dbReference type="ARBA" id="ARBA00022448"/>
    </source>
</evidence>
<dbReference type="GO" id="GO:0008289">
    <property type="term" value="F:lipid binding"/>
    <property type="evidence" value="ECO:0007669"/>
    <property type="project" value="UniProtKB-KW"/>
</dbReference>
<dbReference type="GO" id="GO:0060271">
    <property type="term" value="P:cilium assembly"/>
    <property type="evidence" value="ECO:0007669"/>
    <property type="project" value="TreeGrafter"/>
</dbReference>
<dbReference type="InterPro" id="IPR051519">
    <property type="entry name" value="PDE6D_unc-119_myristoyl-bd"/>
</dbReference>
<dbReference type="PANTHER" id="PTHR12951:SF1">
    <property type="entry name" value="PROTEIN UNC-119 HOMOLOG"/>
    <property type="match status" value="1"/>
</dbReference>